<proteinExistence type="evidence at transcript level"/>
<name>A0A5P8I4N1_HOFMI</name>
<keyword evidence="1" id="KW-0812">Transmembrane</keyword>
<feature type="domain" description="Transmembrane protein TMEM132 fifth" evidence="3">
    <location>
        <begin position="454"/>
        <end position="546"/>
    </location>
</feature>
<feature type="transmembrane region" description="Helical" evidence="1">
    <location>
        <begin position="724"/>
        <end position="746"/>
    </location>
</feature>
<evidence type="ECO:0000256" key="2">
    <source>
        <dbReference type="SAM" id="SignalP"/>
    </source>
</evidence>
<dbReference type="Pfam" id="PF23486">
    <property type="entry name" value="Ig_TMEM132_5th"/>
    <property type="match status" value="1"/>
</dbReference>
<dbReference type="EMBL" id="MN305315">
    <property type="protein sequence ID" value="QFQ66909.1"/>
    <property type="molecule type" value="mRNA"/>
</dbReference>
<dbReference type="PANTHER" id="PTHR13388">
    <property type="entry name" value="DETONATOR, ISOFORM E"/>
    <property type="match status" value="1"/>
</dbReference>
<evidence type="ECO:0000256" key="1">
    <source>
        <dbReference type="SAM" id="Phobius"/>
    </source>
</evidence>
<dbReference type="InterPro" id="IPR026307">
    <property type="entry name" value="TMEM132"/>
</dbReference>
<keyword evidence="1" id="KW-1133">Transmembrane helix</keyword>
<keyword evidence="2" id="KW-0732">Signal</keyword>
<reference evidence="4" key="1">
    <citation type="journal article" date="2019" name="PLoS Genet.">
        <title>A small set of conserved genes, including sp5 and Hox, are activated by Wnt signaling in the posterior of planarians and acoels.</title>
        <authorList>
            <person name="Tewari A.G."/>
            <person name="Owen J.H."/>
            <person name="Petersen C.P."/>
            <person name="Wagner D.E."/>
            <person name="Reddien P.W."/>
        </authorList>
    </citation>
    <scope>NUCLEOTIDE SEQUENCE</scope>
</reference>
<dbReference type="PANTHER" id="PTHR13388:SF11">
    <property type="entry name" value="DETONATOR, ISOFORM E"/>
    <property type="match status" value="1"/>
</dbReference>
<keyword evidence="1" id="KW-0472">Membrane</keyword>
<accession>A0A5P8I4N1</accession>
<organism evidence="4">
    <name type="scientific">Hofstenia miamia</name>
    <name type="common">Three-banded panther worm</name>
    <dbReference type="NCBI Taxonomy" id="442651"/>
    <lineage>
        <taxon>Eukaryota</taxon>
        <taxon>Metazoa</taxon>
        <taxon>Xenacoelomorpha</taxon>
        <taxon>Acoelomorpha</taxon>
        <taxon>Acoela</taxon>
        <taxon>Hofsteniidae</taxon>
        <taxon>Hofstenia</taxon>
    </lineage>
</organism>
<dbReference type="InterPro" id="IPR055423">
    <property type="entry name" value="Ig_TMEM132_5th"/>
</dbReference>
<evidence type="ECO:0000313" key="4">
    <source>
        <dbReference type="EMBL" id="QFQ66909.1"/>
    </source>
</evidence>
<dbReference type="AlphaFoldDB" id="A0A5P8I4N1"/>
<protein>
    <submittedName>
        <fullName evidence="4">TMEM132D-like protein</fullName>
    </submittedName>
</protein>
<sequence>MKHILCAVLLVSILAVTTPLPYNNGANQYLSQKHQSNNRIPFSYIEKNLLTLSHFEFEEPSSSFIITDSTYATHSQRISQSIYVHRKTNLKVTSSGVVNTIPLEPLKTANNVRILTPHVQSHNPTIQILVRSEHSCISVRLLKNHHYTTQQCSVENFCLLNFEIHSEWWPLPSNDPSIVEVEYSTSCEKIHWLPVGRVSLELSSDSKEKAISGGNNVNLPFCIGNYEYERFTLRVSAKEFTDIKVITADHKNWNVTSIAENMFTIQSDRTDAAHSRWGSCNVMVWIKLRAREVSKETSAIVNLELSITNSIREIPIAPSFDFIIHPANKRVVHFVAWPKEQDVINTATLNGKPSSTTFDFIEIMGNAEIKMVQKVNCTFNSSNIQMSNDCRTLTVNQHTSPFGSIGEKIQFIDSGSETEASMNLYVPDDIIIRAQDLILQRIYIGGNQHWMVNNNHECDFKYQDSEYDILTRFYAQSDDDNREYLFDENKYAVVNDLVQISIRNQTVATVDRRLIHGKVPGQTDVQVKSPLSSDILASRLFRVESEAISLKKVVMNMVSSYGIVDKINFTEGIYSLSVRPFSDKSLENNYGTISVTLQFTDMSFTSIDFVPEKEYSIFTESFGPTKLKMENYRFFSIQDQFTKTTQVGLRSKIFVYSSNCELPRSVLSSRKFTTDVSLVSNQQLLQLSRDAVTKEKNILGSISPHDPPDYDTAPPQVTLTIFEMSGYILLGVLCVVCFAFIINCALIPNCRIDKCSDVQSPFCTAKSECLPIAEKPPISPWTYIYATHPPTRTVHYSVCACCFQDSPPEYQPPDYNASNLPVMLLNHKQKRSHSLPDQLQRVCHTILEEDEPDHNVVNSSV</sequence>
<feature type="signal peptide" evidence="2">
    <location>
        <begin position="1"/>
        <end position="19"/>
    </location>
</feature>
<feature type="chain" id="PRO_5024292973" evidence="2">
    <location>
        <begin position="20"/>
        <end position="861"/>
    </location>
</feature>
<evidence type="ECO:0000259" key="3">
    <source>
        <dbReference type="Pfam" id="PF23486"/>
    </source>
</evidence>